<evidence type="ECO:0000256" key="7">
    <source>
        <dbReference type="ARBA" id="ARBA00023053"/>
    </source>
</evidence>
<organism evidence="13 14">
    <name type="scientific">Blastococcus jejuensis</name>
    <dbReference type="NCBI Taxonomy" id="351224"/>
    <lineage>
        <taxon>Bacteria</taxon>
        <taxon>Bacillati</taxon>
        <taxon>Actinomycetota</taxon>
        <taxon>Actinomycetes</taxon>
        <taxon>Geodermatophilales</taxon>
        <taxon>Geodermatophilaceae</taxon>
        <taxon>Blastococcus</taxon>
    </lineage>
</organism>
<comment type="caution">
    <text evidence="13">The sequence shown here is derived from an EMBL/GenBank/DDBJ whole genome shotgun (WGS) entry which is preliminary data.</text>
</comment>
<evidence type="ECO:0000313" key="14">
    <source>
        <dbReference type="Proteomes" id="UP001499924"/>
    </source>
</evidence>
<evidence type="ECO:0000256" key="11">
    <source>
        <dbReference type="HAMAP-Rule" id="MF_01844"/>
    </source>
</evidence>
<evidence type="ECO:0000256" key="1">
    <source>
        <dbReference type="ARBA" id="ARBA00004429"/>
    </source>
</evidence>
<keyword evidence="8 11" id="KW-0406">Ion transport</keyword>
<keyword evidence="6 11" id="KW-1133">Transmembrane helix</keyword>
<dbReference type="PANTHER" id="PTHR30341">
    <property type="entry name" value="SODIUM ION/PROTON ANTIPORTER NHAA-RELATED"/>
    <property type="match status" value="1"/>
</dbReference>
<evidence type="ECO:0000256" key="8">
    <source>
        <dbReference type="ARBA" id="ARBA00023065"/>
    </source>
</evidence>
<keyword evidence="2 11" id="KW-0813">Transport</keyword>
<proteinExistence type="inferred from homology"/>
<feature type="compositionally biased region" description="Basic and acidic residues" evidence="12">
    <location>
        <begin position="432"/>
        <end position="443"/>
    </location>
</feature>
<evidence type="ECO:0000256" key="4">
    <source>
        <dbReference type="ARBA" id="ARBA00022475"/>
    </source>
</evidence>
<feature type="transmembrane region" description="Helical" evidence="11">
    <location>
        <begin position="195"/>
        <end position="212"/>
    </location>
</feature>
<evidence type="ECO:0000256" key="9">
    <source>
        <dbReference type="ARBA" id="ARBA00023136"/>
    </source>
</evidence>
<dbReference type="RefSeq" id="WP_344686900.1">
    <property type="nucleotide sequence ID" value="NZ_BAAAVV010000001.1"/>
</dbReference>
<comment type="function">
    <text evidence="11">Na(+)/H(+) antiporter that extrudes sodium in exchange for external protons.</text>
</comment>
<feature type="transmembrane region" description="Helical" evidence="11">
    <location>
        <begin position="311"/>
        <end position="334"/>
    </location>
</feature>
<evidence type="ECO:0000256" key="3">
    <source>
        <dbReference type="ARBA" id="ARBA00022449"/>
    </source>
</evidence>
<feature type="transmembrane region" description="Helical" evidence="11">
    <location>
        <begin position="107"/>
        <end position="128"/>
    </location>
</feature>
<evidence type="ECO:0000256" key="6">
    <source>
        <dbReference type="ARBA" id="ARBA00022989"/>
    </source>
</evidence>
<gene>
    <name evidence="13" type="primary">nhaA_2</name>
    <name evidence="11" type="synonym">nhaA</name>
    <name evidence="13" type="ORF">GCM10010531_04750</name>
</gene>
<evidence type="ECO:0000256" key="10">
    <source>
        <dbReference type="ARBA" id="ARBA00023201"/>
    </source>
</evidence>
<dbReference type="NCBIfam" id="TIGR00773">
    <property type="entry name" value="NhaA"/>
    <property type="match status" value="1"/>
</dbReference>
<reference evidence="14" key="1">
    <citation type="journal article" date="2019" name="Int. J. Syst. Evol. Microbiol.">
        <title>The Global Catalogue of Microorganisms (GCM) 10K type strain sequencing project: providing services to taxonomists for standard genome sequencing and annotation.</title>
        <authorList>
            <consortium name="The Broad Institute Genomics Platform"/>
            <consortium name="The Broad Institute Genome Sequencing Center for Infectious Disease"/>
            <person name="Wu L."/>
            <person name="Ma J."/>
        </authorList>
    </citation>
    <scope>NUCLEOTIDE SEQUENCE [LARGE SCALE GENOMIC DNA]</scope>
    <source>
        <strain evidence="14">JCM 15614</strain>
    </source>
</reference>
<keyword evidence="7 11" id="KW-0915">Sodium</keyword>
<keyword evidence="4 11" id="KW-1003">Cell membrane</keyword>
<dbReference type="InterPro" id="IPR023171">
    <property type="entry name" value="Na/H_antiporter_dom_sf"/>
</dbReference>
<feature type="transmembrane region" description="Helical" evidence="11">
    <location>
        <begin position="66"/>
        <end position="87"/>
    </location>
</feature>
<keyword evidence="14" id="KW-1185">Reference proteome</keyword>
<dbReference type="Gene3D" id="1.20.1530.10">
    <property type="entry name" value="Na+/H+ antiporter like domain"/>
    <property type="match status" value="1"/>
</dbReference>
<accession>A0ABP6NRS6</accession>
<evidence type="ECO:0000256" key="5">
    <source>
        <dbReference type="ARBA" id="ARBA00022692"/>
    </source>
</evidence>
<feature type="transmembrane region" description="Helical" evidence="11">
    <location>
        <begin position="140"/>
        <end position="158"/>
    </location>
</feature>
<evidence type="ECO:0000256" key="12">
    <source>
        <dbReference type="SAM" id="MobiDB-lite"/>
    </source>
</evidence>
<name>A0ABP6NRS6_9ACTN</name>
<comment type="subcellular location">
    <subcellularLocation>
        <location evidence="1">Cell inner membrane</location>
        <topology evidence="1">Multi-pass membrane protein</topology>
    </subcellularLocation>
    <subcellularLocation>
        <location evidence="11">Cell membrane</location>
        <topology evidence="11">Multi-pass membrane protein</topology>
    </subcellularLocation>
</comment>
<dbReference type="Proteomes" id="UP001499924">
    <property type="component" value="Unassembled WGS sequence"/>
</dbReference>
<feature type="transmembrane region" description="Helical" evidence="11">
    <location>
        <begin position="28"/>
        <end position="46"/>
    </location>
</feature>
<dbReference type="HAMAP" id="MF_01844">
    <property type="entry name" value="NhaA"/>
    <property type="match status" value="1"/>
</dbReference>
<keyword evidence="3 11" id="KW-0050">Antiport</keyword>
<dbReference type="EMBL" id="BAAAVV010000001">
    <property type="protein sequence ID" value="GAA3156480.1"/>
    <property type="molecule type" value="Genomic_DNA"/>
</dbReference>
<feature type="region of interest" description="Disordered" evidence="12">
    <location>
        <begin position="423"/>
        <end position="443"/>
    </location>
</feature>
<evidence type="ECO:0000313" key="13">
    <source>
        <dbReference type="EMBL" id="GAA3156480.1"/>
    </source>
</evidence>
<dbReference type="Pfam" id="PF06965">
    <property type="entry name" value="Na_H_antiport_1"/>
    <property type="match status" value="1"/>
</dbReference>
<comment type="similarity">
    <text evidence="11">Belongs to the NhaA Na(+)/H(+) (TC 2.A.33) antiporter family.</text>
</comment>
<feature type="transmembrane region" description="Helical" evidence="11">
    <location>
        <begin position="279"/>
        <end position="305"/>
    </location>
</feature>
<sequence length="443" mass="46464">MTTAPTRLFGRGSWTEAKRVTEVLRRETVGGALLLAAAAIALVWANSPWGAGYEALRDARVGPASLHLDLSLGTWAADGLLAIFFFVAGLELKREFVAGDLRDPRRAALPVAAAVGGMAVPALFFVLVNLGGADGALRGWAIPSATDIAFALAVLAVISTHLPTALRTFLLTLAVVDDLLAIVVIAIFYTAGLNVTALLLSLLPLTAFGFLVQKRIRSWWLLLPLAALTWVLMHESGVHATVAGVLLAFTVPVVRRPADGGPEAGPGLAEHFEHRLRPLSAGVAVPVFAFFSAGVAVGGISGLGASLGDSIAIGIVLGLVAGKAVGITAATWLVSRFTRAELDESLGWPDVIGLSLLGGIGFTVSLLITELAYGPGSAAFDHAKVGILAGTLAAALLATVVLRLRNRRYKRIHEEEVRDVDQDGIPDAWDPVDDRRDRPFAEG</sequence>
<keyword evidence="5 11" id="KW-0812">Transmembrane</keyword>
<dbReference type="InterPro" id="IPR004670">
    <property type="entry name" value="NhaA"/>
</dbReference>
<protein>
    <recommendedName>
        <fullName evidence="11">Na(+)/H(+) antiporter NhaA</fullName>
    </recommendedName>
    <alternativeName>
        <fullName evidence="11">Sodium/proton antiporter NhaA</fullName>
    </alternativeName>
</protein>
<feature type="transmembrane region" description="Helical" evidence="11">
    <location>
        <begin position="170"/>
        <end position="189"/>
    </location>
</feature>
<feature type="transmembrane region" description="Helical" evidence="11">
    <location>
        <begin position="385"/>
        <end position="404"/>
    </location>
</feature>
<dbReference type="PANTHER" id="PTHR30341:SF0">
    <property type="entry name" value="NA(+)_H(+) ANTIPORTER NHAA"/>
    <property type="match status" value="1"/>
</dbReference>
<feature type="transmembrane region" description="Helical" evidence="11">
    <location>
        <begin position="346"/>
        <end position="373"/>
    </location>
</feature>
<comment type="catalytic activity">
    <reaction evidence="11">
        <text>Na(+)(in) + 2 H(+)(out) = Na(+)(out) + 2 H(+)(in)</text>
        <dbReference type="Rhea" id="RHEA:29251"/>
        <dbReference type="ChEBI" id="CHEBI:15378"/>
        <dbReference type="ChEBI" id="CHEBI:29101"/>
    </reaction>
</comment>
<keyword evidence="9 11" id="KW-0472">Membrane</keyword>
<keyword evidence="10 11" id="KW-0739">Sodium transport</keyword>
<evidence type="ECO:0000256" key="2">
    <source>
        <dbReference type="ARBA" id="ARBA00022448"/>
    </source>
</evidence>